<evidence type="ECO:0000313" key="9">
    <source>
        <dbReference type="Proteomes" id="UP001549204"/>
    </source>
</evidence>
<dbReference type="NCBIfam" id="NF006733">
    <property type="entry name" value="PRK09264.1"/>
    <property type="match status" value="1"/>
</dbReference>
<keyword evidence="9" id="KW-1185">Reference proteome</keyword>
<name>A0ABV2GZJ1_9HYPH</name>
<reference evidence="8 9" key="1">
    <citation type="submission" date="2024-06" db="EMBL/GenBank/DDBJ databases">
        <title>Genomic Encyclopedia of Type Strains, Phase IV (KMG-IV): sequencing the most valuable type-strain genomes for metagenomic binning, comparative biology and taxonomic classification.</title>
        <authorList>
            <person name="Goeker M."/>
        </authorList>
    </citation>
    <scope>NUCLEOTIDE SEQUENCE [LARGE SCALE GENOMIC DNA]</scope>
    <source>
        <strain evidence="8 9">DSM 100022</strain>
    </source>
</reference>
<dbReference type="InterPro" id="IPR015422">
    <property type="entry name" value="PyrdxlP-dep_Trfase_small"/>
</dbReference>
<dbReference type="InterPro" id="IPR005814">
    <property type="entry name" value="Aminotrans_3"/>
</dbReference>
<organism evidence="8 9">
    <name type="scientific">Mesorhizobium robiniae</name>
    <dbReference type="NCBI Taxonomy" id="559315"/>
    <lineage>
        <taxon>Bacteria</taxon>
        <taxon>Pseudomonadati</taxon>
        <taxon>Pseudomonadota</taxon>
        <taxon>Alphaproteobacteria</taxon>
        <taxon>Hyphomicrobiales</taxon>
        <taxon>Phyllobacteriaceae</taxon>
        <taxon>Mesorhizobium</taxon>
    </lineage>
</organism>
<keyword evidence="3 7" id="KW-0032">Aminotransferase</keyword>
<comment type="cofactor">
    <cofactor evidence="1 7">
        <name>pyridoxal 5'-phosphate</name>
        <dbReference type="ChEBI" id="CHEBI:597326"/>
    </cofactor>
</comment>
<dbReference type="PROSITE" id="PS00600">
    <property type="entry name" value="AA_TRANSFER_CLASS_3"/>
    <property type="match status" value="1"/>
</dbReference>
<dbReference type="EMBL" id="JBEPMC010000021">
    <property type="protein sequence ID" value="MET3583708.1"/>
    <property type="molecule type" value="Genomic_DNA"/>
</dbReference>
<dbReference type="PANTHER" id="PTHR43552">
    <property type="entry name" value="DIAMINOBUTYRATE--2-OXOGLUTARATE AMINOTRANSFERASE"/>
    <property type="match status" value="1"/>
</dbReference>
<evidence type="ECO:0000256" key="7">
    <source>
        <dbReference type="RuleBase" id="RU365034"/>
    </source>
</evidence>
<dbReference type="InterPro" id="IPR049704">
    <property type="entry name" value="Aminotrans_3_PPA_site"/>
</dbReference>
<dbReference type="PANTHER" id="PTHR43552:SF2">
    <property type="entry name" value="DIAMINOBUTYRATE--2-OXOGLUTARATE TRANSAMINASE"/>
    <property type="match status" value="1"/>
</dbReference>
<dbReference type="EC" id="2.6.1.76" evidence="7"/>
<dbReference type="Proteomes" id="UP001549204">
    <property type="component" value="Unassembled WGS sequence"/>
</dbReference>
<evidence type="ECO:0000256" key="1">
    <source>
        <dbReference type="ARBA" id="ARBA00001933"/>
    </source>
</evidence>
<comment type="catalytic activity">
    <reaction evidence="7">
        <text>L-2,4-diaminobutanoate + 2-oxoglutarate = L-aspartate 4-semialdehyde + L-glutamate</text>
        <dbReference type="Rhea" id="RHEA:11160"/>
        <dbReference type="ChEBI" id="CHEBI:16810"/>
        <dbReference type="ChEBI" id="CHEBI:29985"/>
        <dbReference type="ChEBI" id="CHEBI:58761"/>
        <dbReference type="ChEBI" id="CHEBI:537519"/>
        <dbReference type="EC" id="2.6.1.76"/>
    </reaction>
</comment>
<dbReference type="InterPro" id="IPR004637">
    <property type="entry name" value="Dat"/>
</dbReference>
<evidence type="ECO:0000256" key="2">
    <source>
        <dbReference type="ARBA" id="ARBA00008954"/>
    </source>
</evidence>
<dbReference type="Pfam" id="PF00202">
    <property type="entry name" value="Aminotran_3"/>
    <property type="match status" value="1"/>
</dbReference>
<evidence type="ECO:0000256" key="6">
    <source>
        <dbReference type="RuleBase" id="RU003560"/>
    </source>
</evidence>
<sequence length="517" mass="56297">MGFTLSAAAYNLVRLPKLIAGTTDMSKVPAIAMAFADRWRIVDASLSSRLKDTTILGRRTSRGYRLKLRSHQNFDWDASIGMLWRHHLDEETIVLQESTSNSLFAFETLESNVRSYSRSYPVVFRKAAGAILEDESGFEFIDFLSGAGVLNYGHNDPDLLNAARQYLELRGIIHGLDMATSAKREFMENFDATILHPRGLAYKFQFPGPTGANAVEAALKLARKATGRQTIISFTNGFHGVSLGALAVTGNRHCRDAAGLPLAGAVFMPYDGYWGADHDTSEYLARLLADASSGVDLPAAIILETVQGEGGINTASKNWLQSLERLCRTNGILLIVDDIQAGCGRTGSFFSFEFADLSPDMIVLSKSLSGCGLPLSLLLLKPEIDVWQPGEHNGTFRGNNLALVTGTAALRKYWTSEKLSDGVAETGRILSGRLHQVAQSSGDHNLSVRGRGMMLGLDCNTGQLAEKIVRRAFEDGLVVERCGAEHQVIKLLPPLTIDGQTLQRGLNILDRSVHASV</sequence>
<comment type="caution">
    <text evidence="8">The sequence shown here is derived from an EMBL/GenBank/DDBJ whole genome shotgun (WGS) entry which is preliminary data.</text>
</comment>
<comment type="similarity">
    <text evidence="2 6">Belongs to the class-III pyridoxal-phosphate-dependent aminotransferase family.</text>
</comment>
<evidence type="ECO:0000256" key="4">
    <source>
        <dbReference type="ARBA" id="ARBA00022679"/>
    </source>
</evidence>
<dbReference type="Gene3D" id="3.40.640.10">
    <property type="entry name" value="Type I PLP-dependent aspartate aminotransferase-like (Major domain)"/>
    <property type="match status" value="1"/>
</dbReference>
<keyword evidence="4 7" id="KW-0808">Transferase</keyword>
<dbReference type="InterPro" id="IPR015424">
    <property type="entry name" value="PyrdxlP-dep_Trfase"/>
</dbReference>
<evidence type="ECO:0000256" key="3">
    <source>
        <dbReference type="ARBA" id="ARBA00022576"/>
    </source>
</evidence>
<accession>A0ABV2GZJ1</accession>
<dbReference type="NCBIfam" id="TIGR02407">
    <property type="entry name" value="ectoine_ectB"/>
    <property type="match status" value="1"/>
</dbReference>
<protein>
    <recommendedName>
        <fullName evidence="7">Diaminobutyrate--2-oxoglutarate transaminase</fullName>
        <ecNumber evidence="7">2.6.1.76</ecNumber>
    </recommendedName>
    <alternativeName>
        <fullName evidence="7">DABA aminotransferase</fullName>
    </alternativeName>
</protein>
<evidence type="ECO:0000313" key="8">
    <source>
        <dbReference type="EMBL" id="MET3583708.1"/>
    </source>
</evidence>
<dbReference type="GO" id="GO:0045303">
    <property type="term" value="F:diaminobutyrate-2-oxoglutarate transaminase activity"/>
    <property type="evidence" value="ECO:0007669"/>
    <property type="project" value="UniProtKB-EC"/>
</dbReference>
<comment type="function">
    <text evidence="7">Catalyzes reversively the conversion of L-aspartate beta-semialdehyde (ASA) to L-2,4-diaminobutyrate (DABA) by transamination with L-glutamate.</text>
</comment>
<dbReference type="InterPro" id="IPR015421">
    <property type="entry name" value="PyrdxlP-dep_Trfase_major"/>
</dbReference>
<dbReference type="NCBIfam" id="TIGR00709">
    <property type="entry name" value="dat"/>
    <property type="match status" value="1"/>
</dbReference>
<proteinExistence type="inferred from homology"/>
<comment type="pathway">
    <text evidence="7">Amine and polyamine biosynthesis; ectoine biosynthesis; L-ectoine from L-aspartate 4-semialdehyde: step 1/3.</text>
</comment>
<dbReference type="SUPFAM" id="SSF53383">
    <property type="entry name" value="PLP-dependent transferases"/>
    <property type="match status" value="1"/>
</dbReference>
<dbReference type="CDD" id="cd00610">
    <property type="entry name" value="OAT_like"/>
    <property type="match status" value="1"/>
</dbReference>
<dbReference type="InterPro" id="IPR012773">
    <property type="entry name" value="Ectoine_EctB"/>
</dbReference>
<keyword evidence="5 6" id="KW-0663">Pyridoxal phosphate</keyword>
<evidence type="ECO:0000256" key="5">
    <source>
        <dbReference type="ARBA" id="ARBA00022898"/>
    </source>
</evidence>
<gene>
    <name evidence="8" type="ORF">ABID19_006773</name>
</gene>
<dbReference type="Gene3D" id="3.90.1150.10">
    <property type="entry name" value="Aspartate Aminotransferase, domain 1"/>
    <property type="match status" value="1"/>
</dbReference>